<dbReference type="GO" id="GO:0055085">
    <property type="term" value="P:transmembrane transport"/>
    <property type="evidence" value="ECO:0007669"/>
    <property type="project" value="InterPro"/>
</dbReference>
<dbReference type="GO" id="GO:0042956">
    <property type="term" value="P:maltodextrin transmembrane transport"/>
    <property type="evidence" value="ECO:0007669"/>
    <property type="project" value="TreeGrafter"/>
</dbReference>
<comment type="similarity">
    <text evidence="1">Belongs to the bacterial solute-binding protein 1 family.</text>
</comment>
<dbReference type="PROSITE" id="PS01037">
    <property type="entry name" value="SBP_BACTERIAL_1"/>
    <property type="match status" value="1"/>
</dbReference>
<evidence type="ECO:0000256" key="4">
    <source>
        <dbReference type="SAM" id="Phobius"/>
    </source>
</evidence>
<evidence type="ECO:0000256" key="3">
    <source>
        <dbReference type="ARBA" id="ARBA00022729"/>
    </source>
</evidence>
<name>A0A1H3UT02_9BACI</name>
<evidence type="ECO:0000256" key="2">
    <source>
        <dbReference type="ARBA" id="ARBA00022448"/>
    </source>
</evidence>
<proteinExistence type="inferred from homology"/>
<protein>
    <submittedName>
        <fullName evidence="5">ABC-type glycerol-3-phosphate transport system, substrate-binding protein</fullName>
    </submittedName>
</protein>
<keyword evidence="3" id="KW-0732">Signal</keyword>
<dbReference type="GO" id="GO:1901982">
    <property type="term" value="F:maltose binding"/>
    <property type="evidence" value="ECO:0007669"/>
    <property type="project" value="TreeGrafter"/>
</dbReference>
<evidence type="ECO:0000313" key="6">
    <source>
        <dbReference type="Proteomes" id="UP000198935"/>
    </source>
</evidence>
<evidence type="ECO:0000256" key="1">
    <source>
        <dbReference type="ARBA" id="ARBA00008520"/>
    </source>
</evidence>
<keyword evidence="4" id="KW-0472">Membrane</keyword>
<dbReference type="EMBL" id="FNPI01000025">
    <property type="protein sequence ID" value="SDZ65366.1"/>
    <property type="molecule type" value="Genomic_DNA"/>
</dbReference>
<dbReference type="InterPro" id="IPR006059">
    <property type="entry name" value="SBP"/>
</dbReference>
<dbReference type="PANTHER" id="PTHR30061">
    <property type="entry name" value="MALTOSE-BINDING PERIPLASMIC PROTEIN"/>
    <property type="match status" value="1"/>
</dbReference>
<dbReference type="SUPFAM" id="SSF53850">
    <property type="entry name" value="Periplasmic binding protein-like II"/>
    <property type="match status" value="1"/>
</dbReference>
<dbReference type="OrthoDB" id="9782846at2"/>
<dbReference type="STRING" id="1503961.SAMN05421736_12554"/>
<dbReference type="Pfam" id="PF01547">
    <property type="entry name" value="SBP_bac_1"/>
    <property type="match status" value="1"/>
</dbReference>
<sequence>MRKEYLITFFVMIGIVCIVLLFLFHSFSIHLDDQLGEADLHGEEVVLSFWRNYGNDLENLAFQELVADFEQLYPEIKVQLHSIPYGDYEMRVRTEFATGQRPDILMIDSPNLALYADNGILRPLNDYIEIGSLDDFPPATLQGLYYEENLYLLPIVESSIALFYNIPLFEEAGLSLPSKKIDEPLTWEEVREYAIQITSLSEDYYGIDPAQGFAAGESAAYFKLPILWQFGADVLSMDGETAEGYLNSPEALNALAFYQDLYQVTEVASADMTSDPFENGVLGMTVLGSWAISELEGKHQLVLDEDFGVAPLPKEKYQIAPSGGWSLAITADSKHPEEGWKFIEFVTGKAGMQKYVQITGDIPARYSVAEAIPELNEYPLNIFMEQAHYYSKNRPVTVVYPAISEAVKRLFEEVGMENKDVREAADQAVSSIQSALEENR</sequence>
<dbReference type="Proteomes" id="UP000198935">
    <property type="component" value="Unassembled WGS sequence"/>
</dbReference>
<keyword evidence="2" id="KW-0813">Transport</keyword>
<dbReference type="AlphaFoldDB" id="A0A1H3UT02"/>
<accession>A0A1H3UT02</accession>
<keyword evidence="4" id="KW-0812">Transmembrane</keyword>
<dbReference type="GO" id="GO:0015768">
    <property type="term" value="P:maltose transport"/>
    <property type="evidence" value="ECO:0007669"/>
    <property type="project" value="TreeGrafter"/>
</dbReference>
<feature type="transmembrane region" description="Helical" evidence="4">
    <location>
        <begin position="5"/>
        <end position="24"/>
    </location>
</feature>
<dbReference type="InterPro" id="IPR006061">
    <property type="entry name" value="SBP_1_CS"/>
</dbReference>
<dbReference type="CDD" id="cd13585">
    <property type="entry name" value="PBP2_TMBP_like"/>
    <property type="match status" value="1"/>
</dbReference>
<dbReference type="GO" id="GO:0055052">
    <property type="term" value="C:ATP-binding cassette (ABC) transporter complex, substrate-binding subunit-containing"/>
    <property type="evidence" value="ECO:0007669"/>
    <property type="project" value="TreeGrafter"/>
</dbReference>
<keyword evidence="4" id="KW-1133">Transmembrane helix</keyword>
<dbReference type="Gene3D" id="3.40.190.10">
    <property type="entry name" value="Periplasmic binding protein-like II"/>
    <property type="match status" value="2"/>
</dbReference>
<reference evidence="6" key="1">
    <citation type="submission" date="2016-10" db="EMBL/GenBank/DDBJ databases">
        <authorList>
            <person name="Varghese N."/>
            <person name="Submissions S."/>
        </authorList>
    </citation>
    <scope>NUCLEOTIDE SEQUENCE [LARGE SCALE GENOMIC DNA]</scope>
    <source>
        <strain evidence="6">SP</strain>
    </source>
</reference>
<evidence type="ECO:0000313" key="5">
    <source>
        <dbReference type="EMBL" id="SDZ65366.1"/>
    </source>
</evidence>
<keyword evidence="6" id="KW-1185">Reference proteome</keyword>
<organism evidence="5 6">
    <name type="scientific">Evansella caseinilytica</name>
    <dbReference type="NCBI Taxonomy" id="1503961"/>
    <lineage>
        <taxon>Bacteria</taxon>
        <taxon>Bacillati</taxon>
        <taxon>Bacillota</taxon>
        <taxon>Bacilli</taxon>
        <taxon>Bacillales</taxon>
        <taxon>Bacillaceae</taxon>
        <taxon>Evansella</taxon>
    </lineage>
</organism>
<gene>
    <name evidence="5" type="ORF">SAMN05421736_12554</name>
</gene>
<dbReference type="PANTHER" id="PTHR30061:SF50">
    <property type="entry name" value="MALTOSE_MALTODEXTRIN-BINDING PERIPLASMIC PROTEIN"/>
    <property type="match status" value="1"/>
</dbReference>